<keyword evidence="1" id="KW-0732">Signal</keyword>
<keyword evidence="3" id="KW-1185">Reference proteome</keyword>
<accession>A0A5E4PG56</accession>
<protein>
    <submittedName>
        <fullName evidence="2">Uncharacterized protein</fullName>
    </submittedName>
</protein>
<feature type="signal peptide" evidence="1">
    <location>
        <begin position="1"/>
        <end position="24"/>
    </location>
</feature>
<feature type="chain" id="PRO_5022991402" evidence="1">
    <location>
        <begin position="25"/>
        <end position="144"/>
    </location>
</feature>
<gene>
    <name evidence="2" type="ORF">AQUSIP_12100</name>
</gene>
<evidence type="ECO:0000313" key="2">
    <source>
        <dbReference type="EMBL" id="VVC75909.1"/>
    </source>
</evidence>
<dbReference type="Proteomes" id="UP000324194">
    <property type="component" value="Chromosome 1"/>
</dbReference>
<reference evidence="2 3" key="1">
    <citation type="submission" date="2019-08" db="EMBL/GenBank/DDBJ databases">
        <authorList>
            <person name="Guy L."/>
        </authorList>
    </citation>
    <scope>NUCLEOTIDE SEQUENCE [LARGE SCALE GENOMIC DNA]</scope>
    <source>
        <strain evidence="2 3">SGT-108</strain>
    </source>
</reference>
<evidence type="ECO:0000256" key="1">
    <source>
        <dbReference type="SAM" id="SignalP"/>
    </source>
</evidence>
<dbReference type="OrthoDB" id="5652405at2"/>
<evidence type="ECO:0000313" key="3">
    <source>
        <dbReference type="Proteomes" id="UP000324194"/>
    </source>
</evidence>
<sequence length="144" mass="15488">MKTIKMILLLSALTSFSMAGFAEAAEKTGASGTGAQVPDITGTYQCKGYDPGSKSNYTNPITVTKNGDTYAFQWLNSKGYPFNLGTGIIHSGLKNVVSVVFWDPKKSDFFGTMVYEVKSDGSLTGEWVVQATKDIGTENCTKSK</sequence>
<name>A0A5E4PG56_9COXI</name>
<dbReference type="RefSeq" id="WP_148339176.1">
    <property type="nucleotide sequence ID" value="NZ_LR699119.1"/>
</dbReference>
<proteinExistence type="predicted"/>
<organism evidence="2 3">
    <name type="scientific">Aquicella siphonis</name>
    <dbReference type="NCBI Taxonomy" id="254247"/>
    <lineage>
        <taxon>Bacteria</taxon>
        <taxon>Pseudomonadati</taxon>
        <taxon>Pseudomonadota</taxon>
        <taxon>Gammaproteobacteria</taxon>
        <taxon>Legionellales</taxon>
        <taxon>Coxiellaceae</taxon>
        <taxon>Aquicella</taxon>
    </lineage>
</organism>
<dbReference type="AlphaFoldDB" id="A0A5E4PG56"/>
<dbReference type="KEGG" id="asip:AQUSIP_12100"/>
<dbReference type="EMBL" id="LR699119">
    <property type="protein sequence ID" value="VVC75909.1"/>
    <property type="molecule type" value="Genomic_DNA"/>
</dbReference>